<dbReference type="OrthoDB" id="10444482at2759"/>
<dbReference type="KEGG" id="vde:111247966"/>
<name>A0A7M7JZW7_VARDE</name>
<reference evidence="1" key="1">
    <citation type="submission" date="2021-01" db="UniProtKB">
        <authorList>
            <consortium name="EnsemblMetazoa"/>
        </authorList>
    </citation>
    <scope>IDENTIFICATION</scope>
</reference>
<protein>
    <submittedName>
        <fullName evidence="1">Uncharacterized protein</fullName>
    </submittedName>
</protein>
<evidence type="ECO:0000313" key="1">
    <source>
        <dbReference type="EnsemblMetazoa" id="XP_022655316"/>
    </source>
</evidence>
<dbReference type="AlphaFoldDB" id="A0A7M7JZW7"/>
<sequence>MDQDPTETLNEHPTRLDYYEDMQILKDPDEDDTPVLPEHAVNVNEDYAGIYDYRGSPDGRYRRKRTLTTNIEQLLIRSSRLNRVRRSISDNSLSETISAGERAERLVSLLRILQDADPAFDANDFLKVLHTPSVSDQDLEYLIYLSNIADLTGATALFPRPADRDHDVRERNFDASEKQSVQGNLETARSLQSTWPELIELARMQQQRRKGQQKQHFLQQSSEPFFLVPDFILLDDSSIASKREQPPKSSLTFSRLFAIAALMAQQQYDPTGIAM</sequence>
<dbReference type="InParanoid" id="A0A7M7JZW7"/>
<dbReference type="EnsemblMetazoa" id="XM_022799581">
    <property type="protein sequence ID" value="XP_022655316"/>
    <property type="gene ID" value="LOC111247966"/>
</dbReference>
<dbReference type="RefSeq" id="XP_022655316.1">
    <property type="nucleotide sequence ID" value="XM_022799581.1"/>
</dbReference>
<dbReference type="Proteomes" id="UP000594260">
    <property type="component" value="Unplaced"/>
</dbReference>
<evidence type="ECO:0000313" key="2">
    <source>
        <dbReference type="Proteomes" id="UP000594260"/>
    </source>
</evidence>
<organism evidence="1 2">
    <name type="scientific">Varroa destructor</name>
    <name type="common">Honeybee mite</name>
    <dbReference type="NCBI Taxonomy" id="109461"/>
    <lineage>
        <taxon>Eukaryota</taxon>
        <taxon>Metazoa</taxon>
        <taxon>Ecdysozoa</taxon>
        <taxon>Arthropoda</taxon>
        <taxon>Chelicerata</taxon>
        <taxon>Arachnida</taxon>
        <taxon>Acari</taxon>
        <taxon>Parasitiformes</taxon>
        <taxon>Mesostigmata</taxon>
        <taxon>Gamasina</taxon>
        <taxon>Dermanyssoidea</taxon>
        <taxon>Varroidae</taxon>
        <taxon>Varroa</taxon>
    </lineage>
</organism>
<dbReference type="GeneID" id="111247966"/>
<keyword evidence="2" id="KW-1185">Reference proteome</keyword>
<proteinExistence type="predicted"/>
<accession>A0A7M7JZW7</accession>